<evidence type="ECO:0000313" key="3">
    <source>
        <dbReference type="Proteomes" id="UP000654370"/>
    </source>
</evidence>
<dbReference type="CDD" id="cd20557">
    <property type="entry name" value="CYCLIN_ScPCL1-like"/>
    <property type="match status" value="1"/>
</dbReference>
<reference evidence="2" key="1">
    <citation type="submission" date="2020-12" db="EMBL/GenBank/DDBJ databases">
        <title>Metabolic potential, ecology and presence of endohyphal bacteria is reflected in genomic diversity of Mucoromycotina.</title>
        <authorList>
            <person name="Muszewska A."/>
            <person name="Okrasinska A."/>
            <person name="Steczkiewicz K."/>
            <person name="Drgas O."/>
            <person name="Orlowska M."/>
            <person name="Perlinska-Lenart U."/>
            <person name="Aleksandrzak-Piekarczyk T."/>
            <person name="Szatraj K."/>
            <person name="Zielenkiewicz U."/>
            <person name="Pilsyk S."/>
            <person name="Malc E."/>
            <person name="Mieczkowski P."/>
            <person name="Kruszewska J.S."/>
            <person name="Biernat P."/>
            <person name="Pawlowska J."/>
        </authorList>
    </citation>
    <scope>NUCLEOTIDE SEQUENCE</scope>
    <source>
        <strain evidence="2">WA0000067209</strain>
    </source>
</reference>
<accession>A0A8H7UHX4</accession>
<dbReference type="OrthoDB" id="244495at2759"/>
<gene>
    <name evidence="2" type="ORF">INT43_006721</name>
</gene>
<evidence type="ECO:0000313" key="2">
    <source>
        <dbReference type="EMBL" id="KAG2183710.1"/>
    </source>
</evidence>
<evidence type="ECO:0000256" key="1">
    <source>
        <dbReference type="SAM" id="MobiDB-lite"/>
    </source>
</evidence>
<dbReference type="EMBL" id="JAEPQZ010000003">
    <property type="protein sequence ID" value="KAG2183710.1"/>
    <property type="molecule type" value="Genomic_DNA"/>
</dbReference>
<dbReference type="AlphaFoldDB" id="A0A8H7UHX4"/>
<keyword evidence="3" id="KW-1185">Reference proteome</keyword>
<organism evidence="2 3">
    <name type="scientific">Mortierella isabellina</name>
    <name type="common">Filamentous fungus</name>
    <name type="synonym">Umbelopsis isabellina</name>
    <dbReference type="NCBI Taxonomy" id="91625"/>
    <lineage>
        <taxon>Eukaryota</taxon>
        <taxon>Fungi</taxon>
        <taxon>Fungi incertae sedis</taxon>
        <taxon>Mucoromycota</taxon>
        <taxon>Mucoromycotina</taxon>
        <taxon>Umbelopsidomycetes</taxon>
        <taxon>Umbelopsidales</taxon>
        <taxon>Umbelopsidaceae</taxon>
        <taxon>Umbelopsis</taxon>
    </lineage>
</organism>
<evidence type="ECO:0008006" key="4">
    <source>
        <dbReference type="Google" id="ProtNLM"/>
    </source>
</evidence>
<proteinExistence type="predicted"/>
<sequence>MTKDQTSSTKDKGLSDQCLRRISAKPCFKVSWLQQKEEQDKAAYQRHCTQRLASVYNGNTTQAILFLKAIKANNRQPMQPFTIPSLATDILKNWEGGEQSSERTAQLVQTIDNLLVTTGIKNCNDLDEAIVKTCANQSAMPVACPTTTMMVAMSYIQRLRRKYSNVKGARGCSQRLLLVAYMISAKYIHACLRTIVDYSNYKETEPVKQQQIKPEDHVQSPPPPPAASLSFGCVKQPDSPPASPPLTNTKPQPTAAQLYRMELEFLHFLDYDLLVPNPCALLDWWYRCVRNMDAYSNE</sequence>
<dbReference type="Gene3D" id="1.10.472.10">
    <property type="entry name" value="Cyclin-like"/>
    <property type="match status" value="1"/>
</dbReference>
<comment type="caution">
    <text evidence="2">The sequence shown here is derived from an EMBL/GenBank/DDBJ whole genome shotgun (WGS) entry which is preliminary data.</text>
</comment>
<feature type="region of interest" description="Disordered" evidence="1">
    <location>
        <begin position="207"/>
        <end position="251"/>
    </location>
</feature>
<protein>
    <recommendedName>
        <fullName evidence="4">Cyclin N-terminal domain-containing protein</fullName>
    </recommendedName>
</protein>
<name>A0A8H7UHX4_MORIS</name>
<dbReference type="Proteomes" id="UP000654370">
    <property type="component" value="Unassembled WGS sequence"/>
</dbReference>